<dbReference type="InterPro" id="IPR000194">
    <property type="entry name" value="ATPase_F1/V1/A1_a/bsu_nucl-bd"/>
</dbReference>
<evidence type="ECO:0000256" key="8">
    <source>
        <dbReference type="ARBA" id="ARBA00023163"/>
    </source>
</evidence>
<dbReference type="SUPFAM" id="SSF52540">
    <property type="entry name" value="P-loop containing nucleoside triphosphate hydrolases"/>
    <property type="match status" value="1"/>
</dbReference>
<evidence type="ECO:0000256" key="6">
    <source>
        <dbReference type="ARBA" id="ARBA00022884"/>
    </source>
</evidence>
<dbReference type="Gene3D" id="3.40.50.300">
    <property type="entry name" value="P-loop containing nucleotide triphosphate hydrolases"/>
    <property type="match status" value="1"/>
</dbReference>
<keyword evidence="6 9" id="KW-0694">RNA-binding</keyword>
<dbReference type="SMART" id="SM00959">
    <property type="entry name" value="Rho_N"/>
    <property type="match status" value="1"/>
</dbReference>
<evidence type="ECO:0000256" key="10">
    <source>
        <dbReference type="NCBIfam" id="TIGR00767"/>
    </source>
</evidence>
<dbReference type="CDD" id="cd04459">
    <property type="entry name" value="Rho_CSD"/>
    <property type="match status" value="1"/>
</dbReference>
<feature type="binding site" evidence="9">
    <location>
        <begin position="181"/>
        <end position="186"/>
    </location>
    <ligand>
        <name>ATP</name>
        <dbReference type="ChEBI" id="CHEBI:30616"/>
    </ligand>
</feature>
<sequence>MHLNELKALHVSEVLKQAEALGIENTGRMRKQELMFAIIKKRAKEGEQVFADGVLEILPDGFGFLRSPDTSFTASTDDIYISPSQVRRFNLHTGDMIEGEVRIPKDGERYFALTKLDRINDGPPEQNKHKVMFENLTPLFPKQQMKLERDIKAEENITGRIIDIVAPLGRGQRALIVAPPKSGKTMMMQHIAHAITANNPDVHLMVLLVDERPEEVTEMQRTVKGEIIASTFDEPAARHVHVAEMVIERAKRLVELKKDVVILLDSITRLARAYNNVVPTSGKILSGGVDANALHRPKRFFGAARNVEEGGSLTIIATALVDTGSRMDEVIFEEFKGTGNSEIHLSRRLYEKRVFPAIELSKSGTRREELLLAPEVLQKTRILRQFLFNMDEIESMELMLKNMKATKNNHEFFDMMRRGG</sequence>
<dbReference type="GO" id="GO:0008186">
    <property type="term" value="F:ATP-dependent activity, acting on RNA"/>
    <property type="evidence" value="ECO:0007669"/>
    <property type="project" value="UniProtKB-UniRule"/>
</dbReference>
<comment type="subunit">
    <text evidence="9">Homohexamer. The homohexamer assembles into an open ring structure.</text>
</comment>
<dbReference type="GO" id="GO:0005524">
    <property type="term" value="F:ATP binding"/>
    <property type="evidence" value="ECO:0007669"/>
    <property type="project" value="UniProtKB-UniRule"/>
</dbReference>
<dbReference type="GO" id="GO:0006353">
    <property type="term" value="P:DNA-templated transcription termination"/>
    <property type="evidence" value="ECO:0007669"/>
    <property type="project" value="UniProtKB-UniRule"/>
</dbReference>
<evidence type="ECO:0000313" key="15">
    <source>
        <dbReference type="EMBL" id="PAX16824.1"/>
    </source>
</evidence>
<dbReference type="NCBIfam" id="NF006886">
    <property type="entry name" value="PRK09376.1"/>
    <property type="match status" value="1"/>
</dbReference>
<reference evidence="16 17" key="1">
    <citation type="submission" date="2017-08" db="EMBL/GenBank/DDBJ databases">
        <title>WGS of Clinical strains of the CDC Group NO-1 linked to zoonotic infections in humans.</title>
        <authorList>
            <person name="Bernier A.-M."/>
            <person name="Bernard K."/>
        </authorList>
    </citation>
    <scope>NUCLEOTIDE SEQUENCE [LARGE SCALE GENOMIC DNA]</scope>
    <source>
        <strain evidence="13 17">NML03-0146</strain>
        <strain evidence="14 18">NML120219</strain>
        <strain evidence="15 16">NML91-0035</strain>
    </source>
</reference>
<dbReference type="InterPro" id="IPR011129">
    <property type="entry name" value="CSD"/>
</dbReference>
<keyword evidence="7 9" id="KW-0805">Transcription regulation</keyword>
<proteinExistence type="inferred from homology"/>
<evidence type="ECO:0000313" key="13">
    <source>
        <dbReference type="EMBL" id="PAT36184.1"/>
    </source>
</evidence>
<evidence type="ECO:0000313" key="17">
    <source>
        <dbReference type="Proteomes" id="UP000217999"/>
    </source>
</evidence>
<dbReference type="GO" id="GO:0004386">
    <property type="term" value="F:helicase activity"/>
    <property type="evidence" value="ECO:0007669"/>
    <property type="project" value="UniProtKB-UniRule"/>
</dbReference>
<dbReference type="SMART" id="SM00357">
    <property type="entry name" value="CSP"/>
    <property type="match status" value="1"/>
</dbReference>
<dbReference type="PROSITE" id="PS51856">
    <property type="entry name" value="RHO_RNA_BD"/>
    <property type="match status" value="1"/>
</dbReference>
<dbReference type="SUPFAM" id="SSF50249">
    <property type="entry name" value="Nucleic acid-binding proteins"/>
    <property type="match status" value="1"/>
</dbReference>
<protein>
    <recommendedName>
        <fullName evidence="9 10">Transcription termination factor Rho</fullName>
        <ecNumber evidence="9 10">3.6.4.-</ecNumber>
    </recommendedName>
    <alternativeName>
        <fullName evidence="9">ATP-dependent helicase Rho</fullName>
    </alternativeName>
</protein>
<evidence type="ECO:0000256" key="11">
    <source>
        <dbReference type="PROSITE-ProRule" id="PRU01203"/>
    </source>
</evidence>
<dbReference type="GO" id="GO:0016787">
    <property type="term" value="F:hydrolase activity"/>
    <property type="evidence" value="ECO:0007669"/>
    <property type="project" value="UniProtKB-KW"/>
</dbReference>
<dbReference type="InterPro" id="IPR003593">
    <property type="entry name" value="AAA+_ATPase"/>
</dbReference>
<dbReference type="Gene3D" id="2.40.50.140">
    <property type="entry name" value="Nucleic acid-binding proteins"/>
    <property type="match status" value="1"/>
</dbReference>
<dbReference type="Pfam" id="PF07497">
    <property type="entry name" value="Rho_RNA_bind"/>
    <property type="match status" value="1"/>
</dbReference>
<dbReference type="InterPro" id="IPR004665">
    <property type="entry name" value="Term_rho"/>
</dbReference>
<keyword evidence="8 9" id="KW-0804">Transcription</keyword>
<feature type="binding site" evidence="9">
    <location>
        <begin position="169"/>
        <end position="174"/>
    </location>
    <ligand>
        <name>ATP</name>
        <dbReference type="ChEBI" id="CHEBI:30616"/>
    </ligand>
</feature>
<dbReference type="Pfam" id="PF00006">
    <property type="entry name" value="ATP-synt_ab"/>
    <property type="match status" value="1"/>
</dbReference>
<keyword evidence="1 9" id="KW-0806">Transcription termination</keyword>
<accession>A0A2A2AUC9</accession>
<dbReference type="Proteomes" id="UP000217999">
    <property type="component" value="Unassembled WGS sequence"/>
</dbReference>
<dbReference type="NCBIfam" id="TIGR00767">
    <property type="entry name" value="rho"/>
    <property type="match status" value="1"/>
</dbReference>
<gene>
    <name evidence="9 14" type="primary">rho</name>
    <name evidence="13" type="ORF">CK620_02960</name>
    <name evidence="14" type="ORF">CK621_10370</name>
    <name evidence="15" type="ORF">CLI92_06855</name>
</gene>
<feature type="domain" description="Rho RNA-BD" evidence="12">
    <location>
        <begin position="48"/>
        <end position="123"/>
    </location>
</feature>
<dbReference type="Proteomes" id="UP000218439">
    <property type="component" value="Unassembled WGS sequence"/>
</dbReference>
<dbReference type="Proteomes" id="UP000217780">
    <property type="component" value="Unassembled WGS sequence"/>
</dbReference>
<dbReference type="AlphaFoldDB" id="A0A2A2AUC9"/>
<keyword evidence="2 9" id="KW-0547">Nucleotide-binding</keyword>
<dbReference type="GeneID" id="93872838"/>
<dbReference type="SMART" id="SM00382">
    <property type="entry name" value="AAA"/>
    <property type="match status" value="1"/>
</dbReference>
<dbReference type="InterPro" id="IPR011113">
    <property type="entry name" value="Rho_RNA-bd"/>
</dbReference>
<evidence type="ECO:0000256" key="1">
    <source>
        <dbReference type="ARBA" id="ARBA00022472"/>
    </source>
</evidence>
<dbReference type="CDD" id="cd01128">
    <property type="entry name" value="rho_factor_C"/>
    <property type="match status" value="1"/>
</dbReference>
<accession>A0A2A2T5T4</accession>
<dbReference type="HAMAP" id="MF_01884">
    <property type="entry name" value="Rho"/>
    <property type="match status" value="1"/>
</dbReference>
<dbReference type="PANTHER" id="PTHR46425:SF1">
    <property type="entry name" value="TRANSCRIPTION TERMINATION FACTOR RHO"/>
    <property type="match status" value="1"/>
</dbReference>
<evidence type="ECO:0000256" key="4">
    <source>
        <dbReference type="ARBA" id="ARBA00022806"/>
    </source>
</evidence>
<dbReference type="EMBL" id="NSJF01000001">
    <property type="protein sequence ID" value="PAT36184.1"/>
    <property type="molecule type" value="Genomic_DNA"/>
</dbReference>
<organism evidence="14 18">
    <name type="scientific">Vandammella animalimorsus</name>
    <dbReference type="NCBI Taxonomy" id="2029117"/>
    <lineage>
        <taxon>Bacteria</taxon>
        <taxon>Pseudomonadati</taxon>
        <taxon>Pseudomonadota</taxon>
        <taxon>Betaproteobacteria</taxon>
        <taxon>Burkholderiales</taxon>
        <taxon>Comamonadaceae</taxon>
        <taxon>Vandammella</taxon>
    </lineage>
</organism>
<name>A0A2A2AUC9_9BURK</name>
<dbReference type="InterPro" id="IPR027417">
    <property type="entry name" value="P-loop_NTPase"/>
</dbReference>
<evidence type="ECO:0000313" key="18">
    <source>
        <dbReference type="Proteomes" id="UP000218439"/>
    </source>
</evidence>
<comment type="similarity">
    <text evidence="9 11">Belongs to the Rho family.</text>
</comment>
<comment type="caution">
    <text evidence="14">The sequence shown here is derived from an EMBL/GenBank/DDBJ whole genome shotgun (WGS) entry which is preliminary data.</text>
</comment>
<accession>A0A2A2AEM8</accession>
<dbReference type="FunFam" id="3.40.50.300:FF:000072">
    <property type="entry name" value="Transcription termination factor Rho"/>
    <property type="match status" value="1"/>
</dbReference>
<comment type="caution">
    <text evidence="9">Lacks conserved residue(s) required for the propagation of feature annotation.</text>
</comment>
<keyword evidence="3 9" id="KW-0378">Hydrolase</keyword>
<dbReference type="SUPFAM" id="SSF68912">
    <property type="entry name" value="Rho N-terminal domain-like"/>
    <property type="match status" value="1"/>
</dbReference>
<evidence type="ECO:0000256" key="7">
    <source>
        <dbReference type="ARBA" id="ARBA00023015"/>
    </source>
</evidence>
<dbReference type="RefSeq" id="WP_095541994.1">
    <property type="nucleotide sequence ID" value="NZ_CP154474.1"/>
</dbReference>
<dbReference type="PANTHER" id="PTHR46425">
    <property type="entry name" value="TRANSCRIPTION TERMINATION FACTOR RHO"/>
    <property type="match status" value="1"/>
</dbReference>
<dbReference type="InterPro" id="IPR036269">
    <property type="entry name" value="Rho_N_sf"/>
</dbReference>
<dbReference type="EMBL" id="NSJE01000017">
    <property type="protein sequence ID" value="PAT42195.1"/>
    <property type="molecule type" value="Genomic_DNA"/>
</dbReference>
<comment type="function">
    <text evidence="9">Facilitates transcription termination by a mechanism that involves Rho binding to the nascent RNA, activation of Rho's RNA-dependent ATPase activity, and release of the mRNA from the DNA template.</text>
</comment>
<dbReference type="InterPro" id="IPR011112">
    <property type="entry name" value="Rho-like_N"/>
</dbReference>
<dbReference type="GO" id="GO:0003723">
    <property type="term" value="F:RNA binding"/>
    <property type="evidence" value="ECO:0007669"/>
    <property type="project" value="UniProtKB-UniRule"/>
</dbReference>
<evidence type="ECO:0000256" key="5">
    <source>
        <dbReference type="ARBA" id="ARBA00022840"/>
    </source>
</evidence>
<feature type="binding site" evidence="9">
    <location>
        <position position="212"/>
    </location>
    <ligand>
        <name>ATP</name>
        <dbReference type="ChEBI" id="CHEBI:30616"/>
    </ligand>
</feature>
<dbReference type="InterPro" id="IPR041703">
    <property type="entry name" value="Rho_factor_ATP-bd"/>
</dbReference>
<dbReference type="InterPro" id="IPR012340">
    <property type="entry name" value="NA-bd_OB-fold"/>
</dbReference>
<evidence type="ECO:0000256" key="9">
    <source>
        <dbReference type="HAMAP-Rule" id="MF_01884"/>
    </source>
</evidence>
<dbReference type="GO" id="GO:0005829">
    <property type="term" value="C:cytosol"/>
    <property type="evidence" value="ECO:0007669"/>
    <property type="project" value="UniProtKB-ARBA"/>
</dbReference>
<evidence type="ECO:0000256" key="2">
    <source>
        <dbReference type="ARBA" id="ARBA00022741"/>
    </source>
</evidence>
<evidence type="ECO:0000259" key="12">
    <source>
        <dbReference type="PROSITE" id="PS51856"/>
    </source>
</evidence>
<evidence type="ECO:0000256" key="3">
    <source>
        <dbReference type="ARBA" id="ARBA00022801"/>
    </source>
</evidence>
<evidence type="ECO:0000313" key="16">
    <source>
        <dbReference type="Proteomes" id="UP000217780"/>
    </source>
</evidence>
<keyword evidence="4 9" id="KW-0347">Helicase</keyword>
<evidence type="ECO:0000313" key="14">
    <source>
        <dbReference type="EMBL" id="PAT42195.1"/>
    </source>
</evidence>
<keyword evidence="5 9" id="KW-0067">ATP-binding</keyword>
<dbReference type="Pfam" id="PF07498">
    <property type="entry name" value="Rho_N"/>
    <property type="match status" value="1"/>
</dbReference>
<dbReference type="EMBL" id="NTBI01000005">
    <property type="protein sequence ID" value="PAX16824.1"/>
    <property type="molecule type" value="Genomic_DNA"/>
</dbReference>
<dbReference type="EC" id="3.6.4.-" evidence="9 10"/>
<dbReference type="Gene3D" id="1.10.720.10">
    <property type="match status" value="1"/>
</dbReference>